<evidence type="ECO:0000313" key="5">
    <source>
        <dbReference type="Proteomes" id="UP000028705"/>
    </source>
</evidence>
<dbReference type="InterPro" id="IPR036278">
    <property type="entry name" value="Sialidase_sf"/>
</dbReference>
<accession>A0A086ABU8</accession>
<dbReference type="InterPro" id="IPR026444">
    <property type="entry name" value="Secre_tail"/>
</dbReference>
<reference evidence="4 5" key="1">
    <citation type="submission" date="2014-07" db="EMBL/GenBank/DDBJ databases">
        <title>Genome of Chryseobacterium soli DSM 19298.</title>
        <authorList>
            <person name="Stropko S.J."/>
            <person name="Pipes S.E."/>
            <person name="Newman J."/>
        </authorList>
    </citation>
    <scope>NUCLEOTIDE SEQUENCE [LARGE SCALE GENOMIC DNA]</scope>
    <source>
        <strain evidence="4 5">DSM 19298</strain>
    </source>
</reference>
<dbReference type="Gene3D" id="2.130.10.10">
    <property type="entry name" value="YVTN repeat-like/Quinoprotein amine dehydrogenase"/>
    <property type="match status" value="2"/>
</dbReference>
<feature type="domain" description="Secretion system C-terminal sorting" evidence="3">
    <location>
        <begin position="376"/>
        <end position="441"/>
    </location>
</feature>
<evidence type="ECO:0000259" key="3">
    <source>
        <dbReference type="Pfam" id="PF18962"/>
    </source>
</evidence>
<dbReference type="OrthoDB" id="610388at2"/>
<dbReference type="SUPFAM" id="SSF50939">
    <property type="entry name" value="Sialidases"/>
    <property type="match status" value="1"/>
</dbReference>
<dbReference type="InterPro" id="IPR015943">
    <property type="entry name" value="WD40/YVTN_repeat-like_dom_sf"/>
</dbReference>
<dbReference type="EMBL" id="JPRH01000001">
    <property type="protein sequence ID" value="KFF14162.1"/>
    <property type="molecule type" value="Genomic_DNA"/>
</dbReference>
<gene>
    <name evidence="4" type="ORF">IW15_01575</name>
</gene>
<proteinExistence type="predicted"/>
<dbReference type="NCBIfam" id="TIGR04183">
    <property type="entry name" value="Por_Secre_tail"/>
    <property type="match status" value="1"/>
</dbReference>
<protein>
    <recommendedName>
        <fullName evidence="3">Secretion system C-terminal sorting domain-containing protein</fullName>
    </recommendedName>
</protein>
<evidence type="ECO:0000313" key="4">
    <source>
        <dbReference type="EMBL" id="KFF14162.1"/>
    </source>
</evidence>
<keyword evidence="1 2" id="KW-0732">Signal</keyword>
<comment type="caution">
    <text evidence="4">The sequence shown here is derived from an EMBL/GenBank/DDBJ whole genome shotgun (WGS) entry which is preliminary data.</text>
</comment>
<sequence>MKRILLSITALLISSTAFSQFWSTQNTGFATASRGINGMEVYDANTVWAFAVDGNDTANNIQEFTKTSNGGTTWTPGTINVGNPDLRITNISGVSATTAWVGAFDDIDGLGGVWKTSDGGATWTNQLLLTTAGQSWTNYVHFFDANNGVAGGDPESGEFEVYTTSNGGTTWTRVPAGNIPNPLAAEYGYNGGYYAVGNNMFFYTGKGRIYKSTDKGLNWTALATNSIISDFGSATINGNMAWSDANTGMIFRKTFSSLGAPLTLTLHRTTDGGANWTSLTFTGITAANNIDHVTYVPGTTILVATSSAGGSWKSTNNGTTWTALDTGVLHFDVKCFNASTCYSGGLNTSATVGGMFKSTQVLATSEVAGAIKHSSIYPNPTQGEINIKTDKKVKTTAVLDFSGKAVMKTDAGKPDISSLPKGTYLIQIEFTDGTSTTEKVIKQ</sequence>
<dbReference type="Proteomes" id="UP000028705">
    <property type="component" value="Unassembled WGS sequence"/>
</dbReference>
<dbReference type="AlphaFoldDB" id="A0A086ABU8"/>
<keyword evidence="5" id="KW-1185">Reference proteome</keyword>
<dbReference type="RefSeq" id="WP_034708754.1">
    <property type="nucleotide sequence ID" value="NZ_JPRH01000001.1"/>
</dbReference>
<evidence type="ECO:0000256" key="2">
    <source>
        <dbReference type="SAM" id="SignalP"/>
    </source>
</evidence>
<name>A0A086ABU8_9FLAO</name>
<dbReference type="eggNOG" id="COG4447">
    <property type="taxonomic scope" value="Bacteria"/>
</dbReference>
<evidence type="ECO:0000256" key="1">
    <source>
        <dbReference type="ARBA" id="ARBA00022729"/>
    </source>
</evidence>
<dbReference type="Pfam" id="PF18962">
    <property type="entry name" value="Por_Secre_tail"/>
    <property type="match status" value="1"/>
</dbReference>
<organism evidence="4 5">
    <name type="scientific">Chryseobacterium soli</name>
    <dbReference type="NCBI Taxonomy" id="445961"/>
    <lineage>
        <taxon>Bacteria</taxon>
        <taxon>Pseudomonadati</taxon>
        <taxon>Bacteroidota</taxon>
        <taxon>Flavobacteriia</taxon>
        <taxon>Flavobacteriales</taxon>
        <taxon>Weeksellaceae</taxon>
        <taxon>Chryseobacterium group</taxon>
        <taxon>Chryseobacterium</taxon>
    </lineage>
</organism>
<feature type="chain" id="PRO_5001802494" description="Secretion system C-terminal sorting domain-containing protein" evidence="2">
    <location>
        <begin position="20"/>
        <end position="443"/>
    </location>
</feature>
<dbReference type="CDD" id="cd15482">
    <property type="entry name" value="Sialidase_non-viral"/>
    <property type="match status" value="1"/>
</dbReference>
<dbReference type="STRING" id="445961.IW15_01575"/>
<feature type="signal peptide" evidence="2">
    <location>
        <begin position="1"/>
        <end position="19"/>
    </location>
</feature>